<evidence type="ECO:0000313" key="1">
    <source>
        <dbReference type="EMBL" id="KAJ8649793.1"/>
    </source>
</evidence>
<evidence type="ECO:0000313" key="2">
    <source>
        <dbReference type="Proteomes" id="UP001234297"/>
    </source>
</evidence>
<accession>A0ACC2MVY3</accession>
<sequence>MNYTAAGAAIMARNAFAVVLVMMIMMEGWRSVAAISCSQVGVALAPCRKYVREGGNTVPTLCCAGLRLVVALSKENKDLQVACQCMKNMVTSLPGAKDEFVNNIPVKCGVPIPWKFSPSLVCSKVHW</sequence>
<proteinExistence type="predicted"/>
<dbReference type="Proteomes" id="UP001234297">
    <property type="component" value="Chromosome 1"/>
</dbReference>
<dbReference type="EMBL" id="CM056809">
    <property type="protein sequence ID" value="KAJ8649793.1"/>
    <property type="molecule type" value="Genomic_DNA"/>
</dbReference>
<comment type="caution">
    <text evidence="1">The sequence shown here is derived from an EMBL/GenBank/DDBJ whole genome shotgun (WGS) entry which is preliminary data.</text>
</comment>
<protein>
    <submittedName>
        <fullName evidence="1">Uncharacterized protein</fullName>
    </submittedName>
</protein>
<organism evidence="1 2">
    <name type="scientific">Persea americana</name>
    <name type="common">Avocado</name>
    <dbReference type="NCBI Taxonomy" id="3435"/>
    <lineage>
        <taxon>Eukaryota</taxon>
        <taxon>Viridiplantae</taxon>
        <taxon>Streptophyta</taxon>
        <taxon>Embryophyta</taxon>
        <taxon>Tracheophyta</taxon>
        <taxon>Spermatophyta</taxon>
        <taxon>Magnoliopsida</taxon>
        <taxon>Magnoliidae</taxon>
        <taxon>Laurales</taxon>
        <taxon>Lauraceae</taxon>
        <taxon>Persea</taxon>
    </lineage>
</organism>
<name>A0ACC2MVY3_PERAE</name>
<reference evidence="1 2" key="1">
    <citation type="journal article" date="2022" name="Hortic Res">
        <title>A haplotype resolved chromosomal level avocado genome allows analysis of novel avocado genes.</title>
        <authorList>
            <person name="Nath O."/>
            <person name="Fletcher S.J."/>
            <person name="Hayward A."/>
            <person name="Shaw L.M."/>
            <person name="Masouleh A.K."/>
            <person name="Furtado A."/>
            <person name="Henry R.J."/>
            <person name="Mitter N."/>
        </authorList>
    </citation>
    <scope>NUCLEOTIDE SEQUENCE [LARGE SCALE GENOMIC DNA]</scope>
    <source>
        <strain evidence="2">cv. Hass</strain>
    </source>
</reference>
<keyword evidence="2" id="KW-1185">Reference proteome</keyword>
<gene>
    <name evidence="1" type="ORF">MRB53_002816</name>
</gene>